<dbReference type="InterPro" id="IPR051685">
    <property type="entry name" value="Ycf3/AcsC/BcsC/TPR_MFPF"/>
</dbReference>
<sequence length="182" mass="21218">MFAGSSATKLDNFLQSLDNPDPKNSFNQRLLEIYMEWHQQLPNNSEAVFKAGAILSDMGEHSQAIPWYRKAIEMDRYFIMAYLRLAASLTELRQYSEAETIFLKATSLSPDLWDNYKEYGEFLLKRGRYQDALPVFKKGTELMPDLIPFWFYYKLCQVHIGDLEGAEATELVIQEIKARQRN</sequence>
<dbReference type="PANTHER" id="PTHR44943">
    <property type="entry name" value="CELLULOSE SYNTHASE OPERON PROTEIN C"/>
    <property type="match status" value="1"/>
</dbReference>
<comment type="caution">
    <text evidence="4">The sequence shown here is derived from an EMBL/GenBank/DDBJ whole genome shotgun (WGS) entry which is preliminary data.</text>
</comment>
<dbReference type="Pfam" id="PF13181">
    <property type="entry name" value="TPR_8"/>
    <property type="match status" value="2"/>
</dbReference>
<gene>
    <name evidence="4" type="ORF">ElyMa_002162500</name>
</gene>
<dbReference type="PANTHER" id="PTHR44943:SF4">
    <property type="entry name" value="TPR REPEAT-CONTAINING PROTEIN MJ0798"/>
    <property type="match status" value="1"/>
</dbReference>
<dbReference type="InterPro" id="IPR011990">
    <property type="entry name" value="TPR-like_helical_dom_sf"/>
</dbReference>
<dbReference type="Proteomes" id="UP000762676">
    <property type="component" value="Unassembled WGS sequence"/>
</dbReference>
<proteinExistence type="predicted"/>
<dbReference type="Gene3D" id="1.25.40.10">
    <property type="entry name" value="Tetratricopeptide repeat domain"/>
    <property type="match status" value="1"/>
</dbReference>
<dbReference type="SUPFAM" id="SSF48452">
    <property type="entry name" value="TPR-like"/>
    <property type="match status" value="1"/>
</dbReference>
<dbReference type="SMART" id="SM00028">
    <property type="entry name" value="TPR"/>
    <property type="match status" value="3"/>
</dbReference>
<evidence type="ECO:0000256" key="2">
    <source>
        <dbReference type="ARBA" id="ARBA00022803"/>
    </source>
</evidence>
<evidence type="ECO:0000313" key="5">
    <source>
        <dbReference type="Proteomes" id="UP000762676"/>
    </source>
</evidence>
<organism evidence="4 5">
    <name type="scientific">Elysia marginata</name>
    <dbReference type="NCBI Taxonomy" id="1093978"/>
    <lineage>
        <taxon>Eukaryota</taxon>
        <taxon>Metazoa</taxon>
        <taxon>Spiralia</taxon>
        <taxon>Lophotrochozoa</taxon>
        <taxon>Mollusca</taxon>
        <taxon>Gastropoda</taxon>
        <taxon>Heterobranchia</taxon>
        <taxon>Euthyneura</taxon>
        <taxon>Panpulmonata</taxon>
        <taxon>Sacoglossa</taxon>
        <taxon>Placobranchoidea</taxon>
        <taxon>Plakobranchidae</taxon>
        <taxon>Elysia</taxon>
    </lineage>
</organism>
<evidence type="ECO:0000313" key="4">
    <source>
        <dbReference type="EMBL" id="GFR74450.1"/>
    </source>
</evidence>
<keyword evidence="1" id="KW-0677">Repeat</keyword>
<feature type="repeat" description="TPR" evidence="3">
    <location>
        <begin position="45"/>
        <end position="78"/>
    </location>
</feature>
<keyword evidence="2 3" id="KW-0802">TPR repeat</keyword>
<evidence type="ECO:0000256" key="3">
    <source>
        <dbReference type="PROSITE-ProRule" id="PRU00339"/>
    </source>
</evidence>
<evidence type="ECO:0000256" key="1">
    <source>
        <dbReference type="ARBA" id="ARBA00022737"/>
    </source>
</evidence>
<protein>
    <submittedName>
        <fullName evidence="4">TPR repeat-containing protein</fullName>
    </submittedName>
</protein>
<reference evidence="4 5" key="1">
    <citation type="journal article" date="2021" name="Elife">
        <title>Chloroplast acquisition without the gene transfer in kleptoplastic sea slugs, Plakobranchus ocellatus.</title>
        <authorList>
            <person name="Maeda T."/>
            <person name="Takahashi S."/>
            <person name="Yoshida T."/>
            <person name="Shimamura S."/>
            <person name="Takaki Y."/>
            <person name="Nagai Y."/>
            <person name="Toyoda A."/>
            <person name="Suzuki Y."/>
            <person name="Arimoto A."/>
            <person name="Ishii H."/>
            <person name="Satoh N."/>
            <person name="Nishiyama T."/>
            <person name="Hasebe M."/>
            <person name="Maruyama T."/>
            <person name="Minagawa J."/>
            <person name="Obokata J."/>
            <person name="Shigenobu S."/>
        </authorList>
    </citation>
    <scope>NUCLEOTIDE SEQUENCE [LARGE SCALE GENOMIC DNA]</scope>
</reference>
<keyword evidence="5" id="KW-1185">Reference proteome</keyword>
<accession>A0AAV4FQC4</accession>
<dbReference type="AlphaFoldDB" id="A0AAV4FQC4"/>
<dbReference type="InterPro" id="IPR019734">
    <property type="entry name" value="TPR_rpt"/>
</dbReference>
<feature type="repeat" description="TPR" evidence="3">
    <location>
        <begin position="79"/>
        <end position="112"/>
    </location>
</feature>
<dbReference type="PROSITE" id="PS50005">
    <property type="entry name" value="TPR"/>
    <property type="match status" value="3"/>
</dbReference>
<dbReference type="EMBL" id="BMAT01004493">
    <property type="protein sequence ID" value="GFR74450.1"/>
    <property type="molecule type" value="Genomic_DNA"/>
</dbReference>
<name>A0AAV4FQC4_9GAST</name>
<feature type="repeat" description="TPR" evidence="3">
    <location>
        <begin position="113"/>
        <end position="146"/>
    </location>
</feature>